<evidence type="ECO:0000256" key="1">
    <source>
        <dbReference type="SAM" id="SignalP"/>
    </source>
</evidence>
<name>A0A964UYL8_9ACTN</name>
<evidence type="ECO:0000313" key="3">
    <source>
        <dbReference type="EMBL" id="NBE53955.1"/>
    </source>
</evidence>
<dbReference type="AlphaFoldDB" id="A0A964UYL8"/>
<evidence type="ECO:0000259" key="2">
    <source>
        <dbReference type="Pfam" id="PF08239"/>
    </source>
</evidence>
<dbReference type="RefSeq" id="WP_161700313.1">
    <property type="nucleotide sequence ID" value="NZ_JAAAHS010000178.1"/>
</dbReference>
<gene>
    <name evidence="3" type="ORF">GUY60_21545</name>
</gene>
<feature type="signal peptide" evidence="1">
    <location>
        <begin position="1"/>
        <end position="28"/>
    </location>
</feature>
<comment type="caution">
    <text evidence="3">The sequence shown here is derived from an EMBL/GenBank/DDBJ whole genome shotgun (WGS) entry which is preliminary data.</text>
</comment>
<dbReference type="EMBL" id="JAAAHS010000178">
    <property type="protein sequence ID" value="NBE53955.1"/>
    <property type="molecule type" value="Genomic_DNA"/>
</dbReference>
<accession>A0A964UYL8</accession>
<protein>
    <submittedName>
        <fullName evidence="3">SH3 domain-containing protein</fullName>
    </submittedName>
</protein>
<dbReference type="InterPro" id="IPR003646">
    <property type="entry name" value="SH3-like_bac-type"/>
</dbReference>
<feature type="chain" id="PRO_5039030217" evidence="1">
    <location>
        <begin position="29"/>
        <end position="115"/>
    </location>
</feature>
<feature type="domain" description="SH3b" evidence="2">
    <location>
        <begin position="54"/>
        <end position="106"/>
    </location>
</feature>
<evidence type="ECO:0000313" key="4">
    <source>
        <dbReference type="Proteomes" id="UP000598297"/>
    </source>
</evidence>
<keyword evidence="1" id="KW-0732">Signal</keyword>
<proteinExistence type="predicted"/>
<reference evidence="3" key="1">
    <citation type="submission" date="2020-01" db="EMBL/GenBank/DDBJ databases">
        <title>Whole-genome analyses of novel actinobacteria.</title>
        <authorList>
            <person name="Sahin N."/>
        </authorList>
    </citation>
    <scope>NUCLEOTIDE SEQUENCE</scope>
    <source>
        <strain evidence="3">YC537</strain>
    </source>
</reference>
<keyword evidence="4" id="KW-1185">Reference proteome</keyword>
<organism evidence="3 4">
    <name type="scientific">Streptomyces boluensis</name>
    <dbReference type="NCBI Taxonomy" id="1775135"/>
    <lineage>
        <taxon>Bacteria</taxon>
        <taxon>Bacillati</taxon>
        <taxon>Actinomycetota</taxon>
        <taxon>Actinomycetes</taxon>
        <taxon>Kitasatosporales</taxon>
        <taxon>Streptomycetaceae</taxon>
        <taxon>Streptomyces</taxon>
    </lineage>
</organism>
<dbReference type="Proteomes" id="UP000598297">
    <property type="component" value="Unassembled WGS sequence"/>
</dbReference>
<sequence>MRTSRIAVTASVLGALALPFVTASAAHAALPAAPPASTSGYCTGPGPWAVHGTSAVKIRSHPSSKSTARGVLHKSHSFKAKKKSGGWVYVINKTTGIKGWTSGKYVYRAAGMCLD</sequence>
<dbReference type="Gene3D" id="2.30.30.40">
    <property type="entry name" value="SH3 Domains"/>
    <property type="match status" value="1"/>
</dbReference>
<dbReference type="Pfam" id="PF08239">
    <property type="entry name" value="SH3_3"/>
    <property type="match status" value="1"/>
</dbReference>
<dbReference type="OrthoDB" id="3694515at2"/>